<proteinExistence type="inferred from homology"/>
<comment type="similarity">
    <text evidence="1">Belongs to the TTC36 family.</text>
</comment>
<dbReference type="PANTHER" id="PTHR21405:SF0">
    <property type="entry name" value="TETRATRICOPEPTIDE REPEAT PROTEIN 36"/>
    <property type="match status" value="1"/>
</dbReference>
<evidence type="ECO:0000313" key="2">
    <source>
        <dbReference type="EMBL" id="ORX70686.1"/>
    </source>
</evidence>
<keyword evidence="3" id="KW-1185">Reference proteome</keyword>
<dbReference type="Gene3D" id="3.40.50.1110">
    <property type="entry name" value="SGNH hydrolase"/>
    <property type="match status" value="2"/>
</dbReference>
<gene>
    <name evidence="2" type="ORF">DL89DRAFT_292309</name>
</gene>
<evidence type="ECO:0000256" key="1">
    <source>
        <dbReference type="ARBA" id="ARBA00006995"/>
    </source>
</evidence>
<dbReference type="GeneID" id="63806936"/>
<dbReference type="GO" id="GO:0006570">
    <property type="term" value="P:tyrosine metabolic process"/>
    <property type="evidence" value="ECO:0007669"/>
    <property type="project" value="TreeGrafter"/>
</dbReference>
<organism evidence="2 3">
    <name type="scientific">Linderina pennispora</name>
    <dbReference type="NCBI Taxonomy" id="61395"/>
    <lineage>
        <taxon>Eukaryota</taxon>
        <taxon>Fungi</taxon>
        <taxon>Fungi incertae sedis</taxon>
        <taxon>Zoopagomycota</taxon>
        <taxon>Kickxellomycotina</taxon>
        <taxon>Kickxellomycetes</taxon>
        <taxon>Kickxellales</taxon>
        <taxon>Kickxellaceae</taxon>
        <taxon>Linderina</taxon>
    </lineage>
</organism>
<dbReference type="EMBL" id="MCFD01000005">
    <property type="protein sequence ID" value="ORX70686.1"/>
    <property type="molecule type" value="Genomic_DNA"/>
</dbReference>
<dbReference type="AlphaFoldDB" id="A0A1Y1WBT5"/>
<dbReference type="InterPro" id="IPR038906">
    <property type="entry name" value="TTC36"/>
</dbReference>
<accession>A0A1Y1WBT5</accession>
<dbReference type="Proteomes" id="UP000193922">
    <property type="component" value="Unassembled WGS sequence"/>
</dbReference>
<sequence length="402" mass="43808">MSPPTTSSPSASAHDSNLIDLLFTSALDGEYVRDQIAGTYKAYDPAQDKDAAPAPADNKAGLDATLVVELKRRELEAIKTGRGWRHRRRHHRADLNSAIKHGTGEILGQAFTQKAVILRARGDQDGAFYNFSQGAKHGNEVARMAAAKENPYAKLCGKIPQGMSPLSPWTACTLVLAAPTQARPNLIVFGDSLSDNGNTGRLLNSNEYWNGRFTNSYVWNEYAADILGMNLANHAYGSASSNNAFSPSTENGTVIPSLADQVSSYLGFQLVMKPAVYWVNLQLKRALRSSGYSGVRILDLHRLVSNALDQKFVAAINVTNTNTECYKRNGTSMGPLSVCGDPDSHFFYDNKHPASRIHYTWGVMAAALMRSPSQDMDIDSMLELTKKFNIGQSSSANNILAD</sequence>
<name>A0A1Y1WBT5_9FUNG</name>
<dbReference type="PANTHER" id="PTHR21405">
    <property type="entry name" value="CDNA SEQUENCE BC021608"/>
    <property type="match status" value="1"/>
</dbReference>
<dbReference type="OrthoDB" id="539634at2759"/>
<evidence type="ECO:0000313" key="3">
    <source>
        <dbReference type="Proteomes" id="UP000193922"/>
    </source>
</evidence>
<comment type="caution">
    <text evidence="2">The sequence shown here is derived from an EMBL/GenBank/DDBJ whole genome shotgun (WGS) entry which is preliminary data.</text>
</comment>
<dbReference type="STRING" id="61395.A0A1Y1WBT5"/>
<protein>
    <submittedName>
        <fullName evidence="2">Uncharacterized protein</fullName>
    </submittedName>
</protein>
<reference evidence="2 3" key="1">
    <citation type="submission" date="2016-07" db="EMBL/GenBank/DDBJ databases">
        <title>Pervasive Adenine N6-methylation of Active Genes in Fungi.</title>
        <authorList>
            <consortium name="DOE Joint Genome Institute"/>
            <person name="Mondo S.J."/>
            <person name="Dannebaum R.O."/>
            <person name="Kuo R.C."/>
            <person name="Labutti K."/>
            <person name="Haridas S."/>
            <person name="Kuo A."/>
            <person name="Salamov A."/>
            <person name="Ahrendt S.R."/>
            <person name="Lipzen A."/>
            <person name="Sullivan W."/>
            <person name="Andreopoulos W.B."/>
            <person name="Clum A."/>
            <person name="Lindquist E."/>
            <person name="Daum C."/>
            <person name="Ramamoorthy G.K."/>
            <person name="Gryganskyi A."/>
            <person name="Culley D."/>
            <person name="Magnuson J.K."/>
            <person name="James T.Y."/>
            <person name="O'Malley M.A."/>
            <person name="Stajich J.E."/>
            <person name="Spatafora J.W."/>
            <person name="Visel A."/>
            <person name="Grigoriev I.V."/>
        </authorList>
    </citation>
    <scope>NUCLEOTIDE SEQUENCE [LARGE SCALE GENOMIC DNA]</scope>
    <source>
        <strain evidence="2 3">ATCC 12442</strain>
    </source>
</reference>
<dbReference type="InterPro" id="IPR036514">
    <property type="entry name" value="SGNH_hydro_sf"/>
</dbReference>
<dbReference type="RefSeq" id="XP_040744265.1">
    <property type="nucleotide sequence ID" value="XM_040890288.1"/>
</dbReference>
<dbReference type="SUPFAM" id="SSF52266">
    <property type="entry name" value="SGNH hydrolase"/>
    <property type="match status" value="1"/>
</dbReference>